<dbReference type="Pfam" id="PF00072">
    <property type="entry name" value="Response_reg"/>
    <property type="match status" value="1"/>
</dbReference>
<keyword evidence="3" id="KW-0238">DNA-binding</keyword>
<evidence type="ECO:0000256" key="5">
    <source>
        <dbReference type="PROSITE-ProRule" id="PRU00169"/>
    </source>
</evidence>
<proteinExistence type="predicted"/>
<dbReference type="Pfam" id="PF00196">
    <property type="entry name" value="GerE"/>
    <property type="match status" value="1"/>
</dbReference>
<dbReference type="InterPro" id="IPR016032">
    <property type="entry name" value="Sig_transdc_resp-reg_C-effctor"/>
</dbReference>
<organism evidence="8 9">
    <name type="scientific">Draconibacterium halophilum</name>
    <dbReference type="NCBI Taxonomy" id="2706887"/>
    <lineage>
        <taxon>Bacteria</taxon>
        <taxon>Pseudomonadati</taxon>
        <taxon>Bacteroidota</taxon>
        <taxon>Bacteroidia</taxon>
        <taxon>Marinilabiliales</taxon>
        <taxon>Prolixibacteraceae</taxon>
        <taxon>Draconibacterium</taxon>
    </lineage>
</organism>
<dbReference type="InterPro" id="IPR058245">
    <property type="entry name" value="NreC/VraR/RcsB-like_REC"/>
</dbReference>
<dbReference type="Gene3D" id="3.40.50.2300">
    <property type="match status" value="1"/>
</dbReference>
<dbReference type="GO" id="GO:0003677">
    <property type="term" value="F:DNA binding"/>
    <property type="evidence" value="ECO:0007669"/>
    <property type="project" value="UniProtKB-KW"/>
</dbReference>
<feature type="modified residue" description="4-aspartylphosphate" evidence="5">
    <location>
        <position position="54"/>
    </location>
</feature>
<reference evidence="8 9" key="1">
    <citation type="submission" date="2020-02" db="EMBL/GenBank/DDBJ databases">
        <title>Genome sequencing for Draconibacterium sp. strain M1.</title>
        <authorList>
            <person name="Park S.-J."/>
        </authorList>
    </citation>
    <scope>NUCLEOTIDE SEQUENCE [LARGE SCALE GENOMIC DNA]</scope>
    <source>
        <strain evidence="8 9">M1</strain>
    </source>
</reference>
<name>A0A6C0RB89_9BACT</name>
<evidence type="ECO:0000256" key="1">
    <source>
        <dbReference type="ARBA" id="ARBA00022553"/>
    </source>
</evidence>
<dbReference type="PRINTS" id="PR00038">
    <property type="entry name" value="HTHLUXR"/>
</dbReference>
<feature type="domain" description="HTH luxR-type" evidence="6">
    <location>
        <begin position="143"/>
        <end position="208"/>
    </location>
</feature>
<dbReference type="GO" id="GO:0000160">
    <property type="term" value="P:phosphorelay signal transduction system"/>
    <property type="evidence" value="ECO:0007669"/>
    <property type="project" value="InterPro"/>
</dbReference>
<dbReference type="InterPro" id="IPR000792">
    <property type="entry name" value="Tscrpt_reg_LuxR_C"/>
</dbReference>
<sequence length="211" mass="24213">MCKIAILETFTFFASGIRAVLQGRNECDIVASATDCNGLFVQLKDAKPDVIIIDVIHGENSGMRTLKKVRRAYPKIPVLLILSQQYSDCFEDYIRLGAKGFIFNDASGEDLLEAIEQLKNGGEFFRKKVWDIFKSSIQKRKYHTQKEQKLTDREVTVLKLFCHGLSYKEIGRRLNISPRTVETHKRNILSKLKINTTADMVRYAFHNHLLS</sequence>
<dbReference type="KEGG" id="drc:G0Q07_04495"/>
<dbReference type="CDD" id="cd17535">
    <property type="entry name" value="REC_NarL-like"/>
    <property type="match status" value="1"/>
</dbReference>
<dbReference type="EMBL" id="CP048409">
    <property type="protein sequence ID" value="QIA07035.1"/>
    <property type="molecule type" value="Genomic_DNA"/>
</dbReference>
<evidence type="ECO:0000259" key="7">
    <source>
        <dbReference type="PROSITE" id="PS50110"/>
    </source>
</evidence>
<dbReference type="Proteomes" id="UP000474630">
    <property type="component" value="Chromosome"/>
</dbReference>
<keyword evidence="4" id="KW-0804">Transcription</keyword>
<evidence type="ECO:0000256" key="3">
    <source>
        <dbReference type="ARBA" id="ARBA00023125"/>
    </source>
</evidence>
<dbReference type="RefSeq" id="WP_163344964.1">
    <property type="nucleotide sequence ID" value="NZ_CP048409.1"/>
</dbReference>
<keyword evidence="9" id="KW-1185">Reference proteome</keyword>
<dbReference type="PROSITE" id="PS50043">
    <property type="entry name" value="HTH_LUXR_2"/>
    <property type="match status" value="1"/>
</dbReference>
<evidence type="ECO:0000313" key="9">
    <source>
        <dbReference type="Proteomes" id="UP000474630"/>
    </source>
</evidence>
<protein>
    <submittedName>
        <fullName evidence="8">Response regulator transcription factor</fullName>
    </submittedName>
</protein>
<dbReference type="InterPro" id="IPR011006">
    <property type="entry name" value="CheY-like_superfamily"/>
</dbReference>
<feature type="domain" description="Response regulatory" evidence="7">
    <location>
        <begin position="3"/>
        <end position="119"/>
    </location>
</feature>
<dbReference type="PROSITE" id="PS50110">
    <property type="entry name" value="RESPONSE_REGULATORY"/>
    <property type="match status" value="1"/>
</dbReference>
<dbReference type="GO" id="GO:0006355">
    <property type="term" value="P:regulation of DNA-templated transcription"/>
    <property type="evidence" value="ECO:0007669"/>
    <property type="project" value="InterPro"/>
</dbReference>
<dbReference type="SUPFAM" id="SSF52172">
    <property type="entry name" value="CheY-like"/>
    <property type="match status" value="1"/>
</dbReference>
<evidence type="ECO:0000259" key="6">
    <source>
        <dbReference type="PROSITE" id="PS50043"/>
    </source>
</evidence>
<evidence type="ECO:0000256" key="2">
    <source>
        <dbReference type="ARBA" id="ARBA00023015"/>
    </source>
</evidence>
<keyword evidence="1 5" id="KW-0597">Phosphoprotein</keyword>
<gene>
    <name evidence="8" type="ORF">G0Q07_04495</name>
</gene>
<evidence type="ECO:0000313" key="8">
    <source>
        <dbReference type="EMBL" id="QIA07035.1"/>
    </source>
</evidence>
<evidence type="ECO:0000256" key="4">
    <source>
        <dbReference type="ARBA" id="ARBA00023163"/>
    </source>
</evidence>
<dbReference type="PANTHER" id="PTHR44688:SF16">
    <property type="entry name" value="DNA-BINDING TRANSCRIPTIONAL ACTIVATOR DEVR_DOSR"/>
    <property type="match status" value="1"/>
</dbReference>
<dbReference type="AlphaFoldDB" id="A0A6C0RB89"/>
<dbReference type="SUPFAM" id="SSF46894">
    <property type="entry name" value="C-terminal effector domain of the bipartite response regulators"/>
    <property type="match status" value="1"/>
</dbReference>
<dbReference type="SMART" id="SM00421">
    <property type="entry name" value="HTH_LUXR"/>
    <property type="match status" value="1"/>
</dbReference>
<accession>A0A6C0RB89</accession>
<dbReference type="CDD" id="cd06170">
    <property type="entry name" value="LuxR_C_like"/>
    <property type="match status" value="1"/>
</dbReference>
<dbReference type="InterPro" id="IPR001789">
    <property type="entry name" value="Sig_transdc_resp-reg_receiver"/>
</dbReference>
<keyword evidence="2" id="KW-0805">Transcription regulation</keyword>
<dbReference type="PROSITE" id="PS00622">
    <property type="entry name" value="HTH_LUXR_1"/>
    <property type="match status" value="1"/>
</dbReference>
<dbReference type="PANTHER" id="PTHR44688">
    <property type="entry name" value="DNA-BINDING TRANSCRIPTIONAL ACTIVATOR DEVR_DOSR"/>
    <property type="match status" value="1"/>
</dbReference>